<dbReference type="Pfam" id="PF00041">
    <property type="entry name" value="fn3"/>
    <property type="match status" value="1"/>
</dbReference>
<dbReference type="PANTHER" id="PTHR14340">
    <property type="entry name" value="MICROFIBRIL-ASSOCIATED GLYCOPROTEIN 3"/>
    <property type="match status" value="1"/>
</dbReference>
<evidence type="ECO:0000256" key="5">
    <source>
        <dbReference type="SAM" id="SignalP"/>
    </source>
</evidence>
<dbReference type="InterPro" id="IPR015919">
    <property type="entry name" value="Cadherin-like_sf"/>
</dbReference>
<keyword evidence="3" id="KW-0624">Polysaccharide degradation</keyword>
<keyword evidence="3" id="KW-0119">Carbohydrate metabolism</keyword>
<evidence type="ECO:0000256" key="4">
    <source>
        <dbReference type="SAM" id="MobiDB-lite"/>
    </source>
</evidence>
<reference evidence="7 8" key="1">
    <citation type="submission" date="2016-06" db="EMBL/GenBank/DDBJ databases">
        <authorList>
            <person name="Kjaerup R.B."/>
            <person name="Dalgaard T.S."/>
            <person name="Juul-Madsen H.R."/>
        </authorList>
    </citation>
    <scope>NUCLEOTIDE SEQUENCE [LARGE SCALE GENOMIC DNA]</scope>
    <source>
        <strain evidence="7 8">DSM 45577</strain>
    </source>
</reference>
<organism evidence="7 8">
    <name type="scientific">Micromonospora yangpuensis</name>
    <dbReference type="NCBI Taxonomy" id="683228"/>
    <lineage>
        <taxon>Bacteria</taxon>
        <taxon>Bacillati</taxon>
        <taxon>Actinomycetota</taxon>
        <taxon>Actinomycetes</taxon>
        <taxon>Micromonosporales</taxon>
        <taxon>Micromonosporaceae</taxon>
        <taxon>Micromonospora</taxon>
    </lineage>
</organism>
<dbReference type="InterPro" id="IPR036116">
    <property type="entry name" value="FN3_sf"/>
</dbReference>
<dbReference type="GO" id="GO:0016798">
    <property type="term" value="F:hydrolase activity, acting on glycosyl bonds"/>
    <property type="evidence" value="ECO:0007669"/>
    <property type="project" value="UniProtKB-KW"/>
</dbReference>
<evidence type="ECO:0000256" key="3">
    <source>
        <dbReference type="ARBA" id="ARBA00023326"/>
    </source>
</evidence>
<dbReference type="SUPFAM" id="SSF49313">
    <property type="entry name" value="Cadherin-like"/>
    <property type="match status" value="2"/>
</dbReference>
<dbReference type="GO" id="GO:0005509">
    <property type="term" value="F:calcium ion binding"/>
    <property type="evidence" value="ECO:0007669"/>
    <property type="project" value="InterPro"/>
</dbReference>
<feature type="chain" id="PRO_5038704343" evidence="5">
    <location>
        <begin position="24"/>
        <end position="921"/>
    </location>
</feature>
<dbReference type="AlphaFoldDB" id="A0A1C6UEB2"/>
<dbReference type="GO" id="GO:0000272">
    <property type="term" value="P:polysaccharide catabolic process"/>
    <property type="evidence" value="ECO:0007669"/>
    <property type="project" value="UniProtKB-KW"/>
</dbReference>
<dbReference type="PANTHER" id="PTHR14340:SF9">
    <property type="entry name" value="FIBRONECTIN TYPE-III DOMAIN-CONTAINING PROTEIN"/>
    <property type="match status" value="1"/>
</dbReference>
<feature type="compositionally biased region" description="Low complexity" evidence="4">
    <location>
        <begin position="898"/>
        <end position="912"/>
    </location>
</feature>
<name>A0A1C6UEB2_9ACTN</name>
<feature type="region of interest" description="Disordered" evidence="4">
    <location>
        <begin position="898"/>
        <end position="921"/>
    </location>
</feature>
<feature type="signal peptide" evidence="5">
    <location>
        <begin position="1"/>
        <end position="23"/>
    </location>
</feature>
<evidence type="ECO:0000256" key="1">
    <source>
        <dbReference type="ARBA" id="ARBA00023295"/>
    </source>
</evidence>
<proteinExistence type="predicted"/>
<dbReference type="CDD" id="cd00063">
    <property type="entry name" value="FN3"/>
    <property type="match status" value="2"/>
</dbReference>
<keyword evidence="2" id="KW-0393">Immunoglobulin domain</keyword>
<dbReference type="EMBL" id="FMIA01000002">
    <property type="protein sequence ID" value="SCL52376.1"/>
    <property type="molecule type" value="Genomic_DNA"/>
</dbReference>
<dbReference type="Gene3D" id="2.60.40.10">
    <property type="entry name" value="Immunoglobulins"/>
    <property type="match status" value="4"/>
</dbReference>
<keyword evidence="5" id="KW-0732">Signal</keyword>
<sequence>MPRTSRLRMLVAGVIAGSLVASAITTPTNAAARSPGRTSPVAAQQAAPPQAAPPQAAAAPAPLVEKAKPVKPAAPARPKAAKKGTTAVVTWKAPKDNGNKITEYVVTSYRDGRKAATKAFDAKQTSRKLTLPSAKGAWTFTVAAKNTAGVGPASKRSAPPKLLALPSAPTIRAVTADVTTAVISWSPPASDGGSPITNYLIFPYIGGVKQASQTVPASPLTATVGGLTAGITYTFTIAALTSQGLGPESAPSHPVVPNESPWVFWNGNNAEVGVAYSQNVDVSRGQAPWTFSITYGALPPGLTLNPNTGLIAGIPTTAGSFAFVVRVVGSAGRIGSRLITISVTPAPNIVIPAVPLGEVNAPYSLRPTVVGGVAPYVWSLASGVLPPGLSIDPNTGEISGRPTTAGTFGVDLRVTDAAGLSDVTQIRIVIQPQTVVTLTASASSVNFDSPVTFTANLGPGEAEGTVTIFDRQRTGVTVNLGTQTVSFNRATFTLKLPAFGLNQVFVDFDSTITNGESVSNTVPVQVNGVPGQLLIDQFRQSGIANTPSQFDQYVVLYNNTSIPMQLPGIKVEAPGGVVIEIPNTATTIGPRVGYLIGTARYNVAFPTIPADLLVPTLGPVPNTGGTGLRLRVPDAAGTITDAAGSTPGWSTGTPLPAFTSPPTVQNAWVRLRVSGTPQDTRDNRTDFRLVANVIGPVNGVPSTLGSPSPLRQFGPFEQSNILQTTLLDPTKASNAAPNQQIIDATPTSPKRLIIRRAITNRGVTPATLVRLRISTLSQVNGAPIPGTPTPPNPAELRAVNPTTPTETFTVGGRTVTVQNLDLDPPSVDPPGGGLSSTLTAQLPLGGLPPGGTVYIALVFEVDKGGTFWVGWDVEAIGGGPVTPPGLAATAAVTPKTQKAAKKAAAQRAKSQQLTNVRGSTR</sequence>
<accession>A0A1C6UEB2</accession>
<evidence type="ECO:0000259" key="6">
    <source>
        <dbReference type="PROSITE" id="PS50853"/>
    </source>
</evidence>
<dbReference type="GO" id="GO:0016020">
    <property type="term" value="C:membrane"/>
    <property type="evidence" value="ECO:0007669"/>
    <property type="project" value="InterPro"/>
</dbReference>
<feature type="compositionally biased region" description="Low complexity" evidence="4">
    <location>
        <begin position="40"/>
        <end position="78"/>
    </location>
</feature>
<evidence type="ECO:0000256" key="2">
    <source>
        <dbReference type="ARBA" id="ARBA00023319"/>
    </source>
</evidence>
<dbReference type="Proteomes" id="UP000198937">
    <property type="component" value="Unassembled WGS sequence"/>
</dbReference>
<gene>
    <name evidence="7" type="ORF">GA0070617_2057</name>
</gene>
<keyword evidence="8" id="KW-1185">Reference proteome</keyword>
<protein>
    <submittedName>
        <fullName evidence="7">Fibronectin type III domain-containing protein</fullName>
    </submittedName>
</protein>
<dbReference type="Pfam" id="PF05345">
    <property type="entry name" value="He_PIG"/>
    <property type="match status" value="2"/>
</dbReference>
<dbReference type="InterPro" id="IPR003961">
    <property type="entry name" value="FN3_dom"/>
</dbReference>
<feature type="domain" description="Fibronectin type-III" evidence="6">
    <location>
        <begin position="165"/>
        <end position="260"/>
    </location>
</feature>
<dbReference type="SUPFAM" id="SSF49265">
    <property type="entry name" value="Fibronectin type III"/>
    <property type="match status" value="1"/>
</dbReference>
<dbReference type="STRING" id="683228.GA0070617_2057"/>
<dbReference type="SMART" id="SM00060">
    <property type="entry name" value="FN3"/>
    <property type="match status" value="2"/>
</dbReference>
<evidence type="ECO:0000313" key="7">
    <source>
        <dbReference type="EMBL" id="SCL52376.1"/>
    </source>
</evidence>
<feature type="domain" description="Fibronectin type-III" evidence="6">
    <location>
        <begin position="71"/>
        <end position="164"/>
    </location>
</feature>
<evidence type="ECO:0000313" key="8">
    <source>
        <dbReference type="Proteomes" id="UP000198937"/>
    </source>
</evidence>
<keyword evidence="1" id="KW-0326">Glycosidase</keyword>
<keyword evidence="1" id="KW-0378">Hydrolase</keyword>
<feature type="region of interest" description="Disordered" evidence="4">
    <location>
        <begin position="29"/>
        <end position="87"/>
    </location>
</feature>
<dbReference type="PROSITE" id="PS50853">
    <property type="entry name" value="FN3"/>
    <property type="match status" value="2"/>
</dbReference>
<dbReference type="InterPro" id="IPR013783">
    <property type="entry name" value="Ig-like_fold"/>
</dbReference>